<organism evidence="1 2">
    <name type="scientific">Raoultella terrigena</name>
    <name type="common">Klebsiella terrigena</name>
    <dbReference type="NCBI Taxonomy" id="577"/>
    <lineage>
        <taxon>Bacteria</taxon>
        <taxon>Pseudomonadati</taxon>
        <taxon>Pseudomonadota</taxon>
        <taxon>Gammaproteobacteria</taxon>
        <taxon>Enterobacterales</taxon>
        <taxon>Enterobacteriaceae</taxon>
        <taxon>Klebsiella/Raoultella group</taxon>
        <taxon>Raoultella</taxon>
    </lineage>
</organism>
<evidence type="ECO:0000313" key="1">
    <source>
        <dbReference type="EMBL" id="QPF06591.1"/>
    </source>
</evidence>
<accession>A0AAQ0BK13</accession>
<sequence>MAKFRVRVELRNSQDADYDELHQKMEDQGFSRTVAMTTSDSVLILPNAEYSYESETKDKAAVGELAESIAEKIRKNPKIMVTKSGGRWFANLDDA</sequence>
<name>A0AAQ0BK13_RAOTE</name>
<proteinExistence type="predicted"/>
<reference evidence="1 2" key="1">
    <citation type="submission" date="2020-10" db="EMBL/GenBank/DDBJ databases">
        <title>Resistance determinants and their genetic context in bacteria from a longitudinal study of pigs reared under conventional and antibiotic-free husbandry practices.</title>
        <authorList>
            <person name="Poulin-Laprade D."/>
            <person name="Brouard J.-S."/>
            <person name="Gagnon N."/>
            <person name="Turcotte A."/>
            <person name="Langlois A."/>
            <person name="Matte J.J."/>
            <person name="Carrillo C.D."/>
            <person name="Zaheer R."/>
            <person name="McAllister T."/>
            <person name="Topp E."/>
            <person name="Talbot G."/>
        </authorList>
    </citation>
    <scope>NUCLEOTIDE SEQUENCE [LARGE SCALE GENOMIC DNA]</scope>
    <source>
        <strain evidence="1 2">Res13-Abat-PEB01-P1-04-A</strain>
    </source>
</reference>
<dbReference type="EMBL" id="CP062916">
    <property type="protein sequence ID" value="QPF06591.1"/>
    <property type="molecule type" value="Genomic_DNA"/>
</dbReference>
<gene>
    <name evidence="1" type="ORF">IMO34_14495</name>
</gene>
<dbReference type="Proteomes" id="UP000594500">
    <property type="component" value="Chromosome"/>
</dbReference>
<protein>
    <submittedName>
        <fullName evidence="1">DUF2622 domain-containing protein</fullName>
    </submittedName>
</protein>
<evidence type="ECO:0000313" key="2">
    <source>
        <dbReference type="Proteomes" id="UP000594500"/>
    </source>
</evidence>
<dbReference type="RefSeq" id="WP_195709368.1">
    <property type="nucleotide sequence ID" value="NZ_CP062916.1"/>
</dbReference>
<dbReference type="AlphaFoldDB" id="A0AAQ0BK13"/>